<evidence type="ECO:0000256" key="1">
    <source>
        <dbReference type="ARBA" id="ARBA00008635"/>
    </source>
</evidence>
<evidence type="ECO:0000313" key="4">
    <source>
        <dbReference type="Proteomes" id="UP000620550"/>
    </source>
</evidence>
<accession>A0ABQ3I0R1</accession>
<reference evidence="4" key="1">
    <citation type="journal article" date="2019" name="Int. J. Syst. Evol. Microbiol.">
        <title>The Global Catalogue of Microorganisms (GCM) 10K type strain sequencing project: providing services to taxonomists for standard genome sequencing and annotation.</title>
        <authorList>
            <consortium name="The Broad Institute Genomics Platform"/>
            <consortium name="The Broad Institute Genome Sequencing Center for Infectious Disease"/>
            <person name="Wu L."/>
            <person name="Ma J."/>
        </authorList>
    </citation>
    <scope>NUCLEOTIDE SEQUENCE [LARGE SCALE GENOMIC DNA]</scope>
    <source>
        <strain evidence="4">CGMCC 1.12966</strain>
    </source>
</reference>
<dbReference type="InterPro" id="IPR034660">
    <property type="entry name" value="DinB/YfiT-like"/>
</dbReference>
<gene>
    <name evidence="3" type="ORF">GCM10017764_30130</name>
</gene>
<name>A0ABQ3I0R1_9SPHI</name>
<dbReference type="SUPFAM" id="SSF109854">
    <property type="entry name" value="DinB/YfiT-like putative metalloenzymes"/>
    <property type="match status" value="1"/>
</dbReference>
<dbReference type="Gene3D" id="1.20.120.450">
    <property type="entry name" value="dinb family like domain"/>
    <property type="match status" value="1"/>
</dbReference>
<keyword evidence="2" id="KW-0479">Metal-binding</keyword>
<organism evidence="3 4">
    <name type="scientific">Sphingobacterium griseoflavum</name>
    <dbReference type="NCBI Taxonomy" id="1474952"/>
    <lineage>
        <taxon>Bacteria</taxon>
        <taxon>Pseudomonadati</taxon>
        <taxon>Bacteroidota</taxon>
        <taxon>Sphingobacteriia</taxon>
        <taxon>Sphingobacteriales</taxon>
        <taxon>Sphingobacteriaceae</taxon>
        <taxon>Sphingobacterium</taxon>
    </lineage>
</organism>
<evidence type="ECO:0000256" key="2">
    <source>
        <dbReference type="ARBA" id="ARBA00022723"/>
    </source>
</evidence>
<dbReference type="InterPro" id="IPR007837">
    <property type="entry name" value="DinB"/>
</dbReference>
<keyword evidence="4" id="KW-1185">Reference proteome</keyword>
<evidence type="ECO:0000313" key="3">
    <source>
        <dbReference type="EMBL" id="GHE44874.1"/>
    </source>
</evidence>
<proteinExistence type="inferred from homology"/>
<dbReference type="EMBL" id="BNAF01000012">
    <property type="protein sequence ID" value="GHE44874.1"/>
    <property type="molecule type" value="Genomic_DNA"/>
</dbReference>
<sequence length="170" mass="20252">MSDTGFTHFKLIYMNTSIIVSKAEFLTHWLGHRTLTRRTIEKFPEKELFHYSIGGMRPFADLVKELLSIAEPGLRGIVQQKEEPYNHDIGLSTKEELLARWDEDTPKIIDWYNQIPEADFHKEYNLFGEYKFPIYSNLLYFVDNEIHHRGQGFVYLRSLGIEPPFFWDRY</sequence>
<protein>
    <submittedName>
        <fullName evidence="3">DNA damage-inducible protein DinB</fullName>
    </submittedName>
</protein>
<comment type="similarity">
    <text evidence="1">Belongs to the DinB family.</text>
</comment>
<dbReference type="Proteomes" id="UP000620550">
    <property type="component" value="Unassembled WGS sequence"/>
</dbReference>
<dbReference type="Pfam" id="PF05163">
    <property type="entry name" value="DinB"/>
    <property type="match status" value="1"/>
</dbReference>
<comment type="caution">
    <text evidence="3">The sequence shown here is derived from an EMBL/GenBank/DDBJ whole genome shotgun (WGS) entry which is preliminary data.</text>
</comment>